<keyword evidence="5" id="KW-1185">Reference proteome</keyword>
<feature type="region of interest" description="Disordered" evidence="2">
    <location>
        <begin position="745"/>
        <end position="764"/>
    </location>
</feature>
<reference evidence="5" key="1">
    <citation type="submission" date="2009-09" db="EMBL/GenBank/DDBJ databases">
        <title>The complete chromosome of Desulfohalobium retbaense DSM 5692.</title>
        <authorList>
            <consortium name="US DOE Joint Genome Institute (JGI-PGF)"/>
            <person name="Lucas S."/>
            <person name="Copeland A."/>
            <person name="Lapidus A."/>
            <person name="Glavina del Rio T."/>
            <person name="Dalin E."/>
            <person name="Tice H."/>
            <person name="Bruce D."/>
            <person name="Goodwin L."/>
            <person name="Pitluck S."/>
            <person name="Kyrpides N."/>
            <person name="Mavromatis K."/>
            <person name="Ivanova N."/>
            <person name="Mikhailova N."/>
            <person name="Munk A.C."/>
            <person name="Brettin T."/>
            <person name="Detter J.C."/>
            <person name="Han C."/>
            <person name="Tapia R."/>
            <person name="Larimer F."/>
            <person name="Land M."/>
            <person name="Hauser L."/>
            <person name="Markowitz V."/>
            <person name="Cheng J.-F."/>
            <person name="Hugenholtz P."/>
            <person name="Woyke T."/>
            <person name="Wu D."/>
            <person name="Spring S."/>
            <person name="Klenk H.-P."/>
            <person name="Eisen J.A."/>
        </authorList>
    </citation>
    <scope>NUCLEOTIDE SEQUENCE [LARGE SCALE GENOMIC DNA]</scope>
    <source>
        <strain evidence="5">DSM 5692</strain>
    </source>
</reference>
<dbReference type="HOGENOM" id="CLU_270931_0_0_7"/>
<reference evidence="4 5" key="2">
    <citation type="journal article" date="2010" name="Stand. Genomic Sci.">
        <title>Complete genome sequence of Desulfohalobium retbaense type strain (HR(100)).</title>
        <authorList>
            <person name="Spring S."/>
            <person name="Nolan M."/>
            <person name="Lapidus A."/>
            <person name="Glavina Del Rio T."/>
            <person name="Copeland A."/>
            <person name="Tice H."/>
            <person name="Cheng J.F."/>
            <person name="Lucas S."/>
            <person name="Land M."/>
            <person name="Chen F."/>
            <person name="Bruce D."/>
            <person name="Goodwin L."/>
            <person name="Pitluck S."/>
            <person name="Ivanova N."/>
            <person name="Mavromatis K."/>
            <person name="Mikhailova N."/>
            <person name="Pati A."/>
            <person name="Chen A."/>
            <person name="Palaniappan K."/>
            <person name="Hauser L."/>
            <person name="Chang Y.J."/>
            <person name="Jeffries C.D."/>
            <person name="Munk C."/>
            <person name="Kiss H."/>
            <person name="Chain P."/>
            <person name="Han C."/>
            <person name="Brettin T."/>
            <person name="Detter J.C."/>
            <person name="Schuler E."/>
            <person name="Goker M."/>
            <person name="Rohde M."/>
            <person name="Bristow J."/>
            <person name="Eisen J.A."/>
            <person name="Markowitz V."/>
            <person name="Hugenholtz P."/>
            <person name="Kyrpides N.C."/>
            <person name="Klenk H.P."/>
        </authorList>
    </citation>
    <scope>NUCLEOTIDE SEQUENCE [LARGE SCALE GENOMIC DNA]</scope>
    <source>
        <strain evidence="4 5">DSM 5692</strain>
    </source>
</reference>
<dbReference type="InterPro" id="IPR027417">
    <property type="entry name" value="P-loop_NTPase"/>
</dbReference>
<protein>
    <submittedName>
        <fullName evidence="4">SMC domain protein</fullName>
    </submittedName>
</protein>
<feature type="coiled-coil region" evidence="1">
    <location>
        <begin position="956"/>
        <end position="990"/>
    </location>
</feature>
<dbReference type="RefSeq" id="WP_015751926.1">
    <property type="nucleotide sequence ID" value="NC_013223.1"/>
</dbReference>
<name>C8X2Y2_DESRD</name>
<dbReference type="Gene3D" id="3.40.1140.10">
    <property type="match status" value="2"/>
</dbReference>
<feature type="region of interest" description="Disordered" evidence="2">
    <location>
        <begin position="853"/>
        <end position="874"/>
    </location>
</feature>
<dbReference type="InterPro" id="IPR007406">
    <property type="entry name" value="MukB_N_dom"/>
</dbReference>
<evidence type="ECO:0000313" key="4">
    <source>
        <dbReference type="EMBL" id="ACV68779.1"/>
    </source>
</evidence>
<gene>
    <name evidence="4" type="ordered locus">Dret_1493</name>
</gene>
<dbReference type="Proteomes" id="UP000001052">
    <property type="component" value="Chromosome"/>
</dbReference>
<proteinExistence type="predicted"/>
<dbReference type="STRING" id="485915.Dret_1493"/>
<evidence type="ECO:0000313" key="5">
    <source>
        <dbReference type="Proteomes" id="UP000001052"/>
    </source>
</evidence>
<feature type="coiled-coil region" evidence="1">
    <location>
        <begin position="241"/>
        <end position="311"/>
    </location>
</feature>
<sequence length="1199" mass="137122">MPLPDEFFALEEITAQRLFLVGYHLFPATEMVLHPRMTVLSGNNAVGKTTILDALQTIFVCHLKHIHLNVASGHSTRNLTGQLGGPVAWACVEITGHEVVQGIGVRLRQKPGGEGVELSPFVLHHLAPGLELFLDQESGYITPDMQHLGQRVLKTAPTPAAQVQPFDSVDNYHRFLHREGLFPIDLSGSGKSHFADLWRQVSQPRLDKLRQFLEYMLCPPSQTKKLGFDTVDRLIKDRQRIERLLQRLEHFRALRQELEDQTQRLDQARFTALALGVSLADARIHTTRLRLQTARNREQEIAQELHRLDSDIAARTEELQTTRQERDKYLGQQTDLNTKYRHYTEYQKALQAVPPLRQQQTEIASQSSEAEEKLRGVETELETAAEQLQALQQDIAVAREREKQLRQEAQAWHDLQVQLQKWEEQFQPAIGSRRELNTVWNQFQDTWSQYKSLPSKKRELASLEKRKNEHQRALQTAQTLRSTAPELDDTEMDHSRLEQRLSEWKDEHYALWERQHVDRERKTELQTQWEQLAKGRPPLPESAARLVEDGLAVPFANRFEHMALEEAADWQHRLGPLAQALEPASGTAPTDLARGDKPFFLIPEAGAPDAAQWEWLAQTDEGVLAGRAGLAWYTPQGPVWLGAQARAQQMQSLQEALQRFETHLAQQEQQIQALQTKQNLAADLLHRFAAYTDTESPGAHSRLAQEVAELEAQGPSLKQQQRLLQTLLHQAHAFDFQHAPGELDKVSTRRQQAESEKQTLQTRQRELTATRKTLQETLTRLQEQQHDLQRQENGWESKCEALRQEEPLDVLEGRMDFSRAEALQDHIQSLEQKAQHLETKLDGDKDTRGGLKREAAELSQTAATASRDLENAQAEAAQAKEAFIAQYPDHDLPNLEGQNENDRLKAAAAWEQLRHALTRRLQDLARQYELTLPQDQEPDQWTAYLLENLMPVDIDLTNQEDKLKELRGELKGVEEQIRTYVEQIRKHVDQEIGYLDRRLHRVNAILESMHFGKIARIRLKRQNLPAYEGLKNLRGAQLSLLQMGQEISLQDFVQQIRQTIYRHGKTSLSEDQILDYRSYIRLTWDIEDEEGNRRDSSFSGGEGLGINLAICLSLLFYFGQEQGASRGQGVLLMALDEAERLDNQAMGTIRRLLDQVACQLVVALPRTIEVPSSVCHMLTPLPQGVTHISVYHAEQEHGA</sequence>
<feature type="coiled-coil region" evidence="1">
    <location>
        <begin position="453"/>
        <end position="507"/>
    </location>
</feature>
<evidence type="ECO:0000256" key="1">
    <source>
        <dbReference type="SAM" id="Coils"/>
    </source>
</evidence>
<dbReference type="Pfam" id="PF04310">
    <property type="entry name" value="MukB"/>
    <property type="match status" value="1"/>
</dbReference>
<dbReference type="AlphaFoldDB" id="C8X2Y2"/>
<dbReference type="Pfam" id="PF13558">
    <property type="entry name" value="SbcC_Walker_B"/>
    <property type="match status" value="1"/>
</dbReference>
<dbReference type="PANTHER" id="PTHR45615">
    <property type="entry name" value="MYOSIN HEAVY CHAIN, NON-MUSCLE"/>
    <property type="match status" value="1"/>
</dbReference>
<feature type="domain" description="MukB N-terminal" evidence="3">
    <location>
        <begin position="15"/>
        <end position="188"/>
    </location>
</feature>
<keyword evidence="1" id="KW-0175">Coiled coil</keyword>
<feature type="coiled-coil region" evidence="1">
    <location>
        <begin position="367"/>
        <end position="408"/>
    </location>
</feature>
<evidence type="ECO:0000256" key="2">
    <source>
        <dbReference type="SAM" id="MobiDB-lite"/>
    </source>
</evidence>
<dbReference type="EMBL" id="CP001734">
    <property type="protein sequence ID" value="ACV68779.1"/>
    <property type="molecule type" value="Genomic_DNA"/>
</dbReference>
<accession>C8X2Y2</accession>
<dbReference type="KEGG" id="drt:Dret_1493"/>
<dbReference type="Gene3D" id="1.10.287.1490">
    <property type="match status" value="1"/>
</dbReference>
<dbReference type="PANTHER" id="PTHR45615:SF80">
    <property type="entry name" value="GRIP DOMAIN-CONTAINING PROTEIN"/>
    <property type="match status" value="1"/>
</dbReference>
<organism evidence="4 5">
    <name type="scientific">Desulfohalobium retbaense (strain ATCC 49708 / DSM 5692 / JCM 16813 / HR100)</name>
    <dbReference type="NCBI Taxonomy" id="485915"/>
    <lineage>
        <taxon>Bacteria</taxon>
        <taxon>Pseudomonadati</taxon>
        <taxon>Thermodesulfobacteriota</taxon>
        <taxon>Desulfovibrionia</taxon>
        <taxon>Desulfovibrionales</taxon>
        <taxon>Desulfohalobiaceae</taxon>
        <taxon>Desulfohalobium</taxon>
    </lineage>
</organism>
<feature type="coiled-coil region" evidence="1">
    <location>
        <begin position="650"/>
        <end position="684"/>
    </location>
</feature>
<evidence type="ECO:0000259" key="3">
    <source>
        <dbReference type="Pfam" id="PF04310"/>
    </source>
</evidence>
<dbReference type="eggNOG" id="COG1196">
    <property type="taxonomic scope" value="Bacteria"/>
</dbReference>
<dbReference type="SUPFAM" id="SSF52540">
    <property type="entry name" value="P-loop containing nucleoside triphosphate hydrolases"/>
    <property type="match status" value="1"/>
</dbReference>